<feature type="compositionally biased region" description="Basic and acidic residues" evidence="2">
    <location>
        <begin position="57"/>
        <end position="85"/>
    </location>
</feature>
<organism evidence="3 4">
    <name type="scientific">Candidatus Obscuribacter phosphatis</name>
    <dbReference type="NCBI Taxonomy" id="1906157"/>
    <lineage>
        <taxon>Bacteria</taxon>
        <taxon>Bacillati</taxon>
        <taxon>Candidatus Melainabacteria</taxon>
        <taxon>Candidatus Obscuribacterales</taxon>
        <taxon>Candidatus Obscuribacteraceae</taxon>
        <taxon>Candidatus Obscuribacter</taxon>
    </lineage>
</organism>
<dbReference type="AlphaFoldDB" id="A0A8J7PFI0"/>
<feature type="compositionally biased region" description="Basic and acidic residues" evidence="2">
    <location>
        <begin position="227"/>
        <end position="242"/>
    </location>
</feature>
<evidence type="ECO:0000256" key="1">
    <source>
        <dbReference type="SAM" id="Coils"/>
    </source>
</evidence>
<accession>A0A8J7PFI0</accession>
<evidence type="ECO:0000313" key="3">
    <source>
        <dbReference type="EMBL" id="MBN8660387.1"/>
    </source>
</evidence>
<name>A0A8J7PFI0_9BACT</name>
<dbReference type="Proteomes" id="UP000664277">
    <property type="component" value="Unassembled WGS sequence"/>
</dbReference>
<feature type="region of interest" description="Disordered" evidence="2">
    <location>
        <begin position="203"/>
        <end position="242"/>
    </location>
</feature>
<feature type="coiled-coil region" evidence="1">
    <location>
        <begin position="305"/>
        <end position="332"/>
    </location>
</feature>
<feature type="compositionally biased region" description="Acidic residues" evidence="2">
    <location>
        <begin position="87"/>
        <end position="98"/>
    </location>
</feature>
<proteinExistence type="predicted"/>
<reference evidence="3" key="1">
    <citation type="submission" date="2021-02" db="EMBL/GenBank/DDBJ databases">
        <title>Genome-Resolved Metagenomics of a Microbial Community Performing Photosynthetic Biological Nutrient Removal.</title>
        <authorList>
            <person name="Mcdaniel E.A."/>
        </authorList>
    </citation>
    <scope>NUCLEOTIDE SEQUENCE</scope>
    <source>
        <strain evidence="3">UWPOB_OBS1</strain>
    </source>
</reference>
<feature type="compositionally biased region" description="Acidic residues" evidence="2">
    <location>
        <begin position="119"/>
        <end position="140"/>
    </location>
</feature>
<evidence type="ECO:0000313" key="4">
    <source>
        <dbReference type="Proteomes" id="UP000664277"/>
    </source>
</evidence>
<protein>
    <submittedName>
        <fullName evidence="3">Uncharacterized protein</fullName>
    </submittedName>
</protein>
<evidence type="ECO:0000256" key="2">
    <source>
        <dbReference type="SAM" id="MobiDB-lite"/>
    </source>
</evidence>
<comment type="caution">
    <text evidence="3">The sequence shown here is derived from an EMBL/GenBank/DDBJ whole genome shotgun (WGS) entry which is preliminary data.</text>
</comment>
<feature type="compositionally biased region" description="Polar residues" evidence="2">
    <location>
        <begin position="210"/>
        <end position="225"/>
    </location>
</feature>
<dbReference type="EMBL" id="JAFLCK010000010">
    <property type="protein sequence ID" value="MBN8660387.1"/>
    <property type="molecule type" value="Genomic_DNA"/>
</dbReference>
<feature type="compositionally biased region" description="Basic and acidic residues" evidence="2">
    <location>
        <begin position="38"/>
        <end position="47"/>
    </location>
</feature>
<sequence>MKTPGPGLLDRVLNEIFERELKAYAQPNQIKTSPIKTQVEEQKEEKQSAAVFSEVQTKAETKFEPKAETKFEPKAETKAETKFETTAEAEPETIAESESEPKAESPEAKQWSSAKNQDNWDDAWDWADAEEGSNEDEEGDCVTQRPWLSIPEAARVLGKSPRALERCILGRWGNRLPEGWSARKVRIDGNDEWRVVPPAGYRKHSRKSAQSRVETYTSDLDTTGDTKACKSSKEQNQQERFEDDARIKEEEVESMPNKVLEDDMFGSLEKLFTSASKLAQKELASFVKGRKEKTEVFHAPVETIVIDRSDEVEKLLRELAQCQKELAAERRARLEDLKLINEMQGSMRLLEDHCRETRTLKEELVEAQVLLIEHKKQYQEFLQLPWWKRLFHKKQA</sequence>
<gene>
    <name evidence="3" type="ORF">J0M35_08505</name>
</gene>
<keyword evidence="1" id="KW-0175">Coiled coil</keyword>
<feature type="region of interest" description="Disordered" evidence="2">
    <location>
        <begin position="29"/>
        <end position="147"/>
    </location>
</feature>